<dbReference type="EMBL" id="FMZA01000013">
    <property type="protein sequence ID" value="SDC68332.1"/>
    <property type="molecule type" value="Genomic_DNA"/>
</dbReference>
<dbReference type="InterPro" id="IPR050661">
    <property type="entry name" value="BglG_antiterminators"/>
</dbReference>
<feature type="domain" description="PTS EIIB type-2" evidence="6">
    <location>
        <begin position="419"/>
        <end position="508"/>
    </location>
</feature>
<dbReference type="PANTHER" id="PTHR30185">
    <property type="entry name" value="CRYPTIC BETA-GLUCOSIDE BGL OPERON ANTITERMINATOR"/>
    <property type="match status" value="1"/>
</dbReference>
<dbReference type="InterPro" id="IPR011608">
    <property type="entry name" value="PRD"/>
</dbReference>
<dbReference type="InterPro" id="IPR016152">
    <property type="entry name" value="PTrfase/Anion_transptr"/>
</dbReference>
<evidence type="ECO:0000256" key="4">
    <source>
        <dbReference type="ARBA" id="ARBA00023163"/>
    </source>
</evidence>
<keyword evidence="3" id="KW-0805">Transcription regulation</keyword>
<evidence type="ECO:0000259" key="5">
    <source>
        <dbReference type="PROSITE" id="PS51094"/>
    </source>
</evidence>
<dbReference type="InterPro" id="IPR013011">
    <property type="entry name" value="PTS_EIIB_2"/>
</dbReference>
<dbReference type="GO" id="GO:0008982">
    <property type="term" value="F:protein-N(PI)-phosphohistidine-sugar phosphotransferase activity"/>
    <property type="evidence" value="ECO:0007669"/>
    <property type="project" value="InterPro"/>
</dbReference>
<evidence type="ECO:0000313" key="8">
    <source>
        <dbReference type="EMBL" id="SDC68332.1"/>
    </source>
</evidence>
<accession>A0A1G6NK25</accession>
<keyword evidence="2" id="KW-0677">Repeat</keyword>
<dbReference type="Pfam" id="PF00874">
    <property type="entry name" value="PRD"/>
    <property type="match status" value="2"/>
</dbReference>
<dbReference type="RefSeq" id="WP_091570738.1">
    <property type="nucleotide sequence ID" value="NZ_FMZA01000013.1"/>
</dbReference>
<dbReference type="InterPro" id="IPR036390">
    <property type="entry name" value="WH_DNA-bd_sf"/>
</dbReference>
<dbReference type="SUPFAM" id="SSF55804">
    <property type="entry name" value="Phoshotransferase/anion transport protein"/>
    <property type="match status" value="1"/>
</dbReference>
<dbReference type="PROSITE" id="PS51372">
    <property type="entry name" value="PRD_2"/>
    <property type="match status" value="2"/>
</dbReference>
<feature type="domain" description="PRD" evidence="7">
    <location>
        <begin position="201"/>
        <end position="306"/>
    </location>
</feature>
<dbReference type="Gene3D" id="3.40.930.10">
    <property type="entry name" value="Mannitol-specific EII, Chain A"/>
    <property type="match status" value="1"/>
</dbReference>
<dbReference type="InterPro" id="IPR036634">
    <property type="entry name" value="PRD_sf"/>
</dbReference>
<dbReference type="Gene3D" id="1.10.1790.10">
    <property type="entry name" value="PRD domain"/>
    <property type="match status" value="2"/>
</dbReference>
<keyword evidence="9" id="KW-1185">Reference proteome</keyword>
<reference evidence="8 9" key="1">
    <citation type="submission" date="2016-10" db="EMBL/GenBank/DDBJ databases">
        <authorList>
            <person name="de Groot N.N."/>
        </authorList>
    </citation>
    <scope>NUCLEOTIDE SEQUENCE [LARGE SCALE GENOMIC DNA]</scope>
    <source>
        <strain evidence="8 9">DSM 45514</strain>
    </source>
</reference>
<feature type="domain" description="PTS EIIA type-2" evidence="5">
    <location>
        <begin position="539"/>
        <end position="688"/>
    </location>
</feature>
<dbReference type="SUPFAM" id="SSF52794">
    <property type="entry name" value="PTS system IIB component-like"/>
    <property type="match status" value="1"/>
</dbReference>
<dbReference type="InterPro" id="IPR002178">
    <property type="entry name" value="PTS_EIIA_type-2_dom"/>
</dbReference>
<evidence type="ECO:0000256" key="2">
    <source>
        <dbReference type="ARBA" id="ARBA00022737"/>
    </source>
</evidence>
<protein>
    <submittedName>
        <fullName evidence="8">Mannitol operon transcriptional antiterminator</fullName>
    </submittedName>
</protein>
<dbReference type="InterPro" id="IPR013196">
    <property type="entry name" value="HTH_11"/>
</dbReference>
<dbReference type="AlphaFoldDB" id="A0A1G6NK25"/>
<dbReference type="SUPFAM" id="SSF46785">
    <property type="entry name" value="Winged helix' DNA-binding domain"/>
    <property type="match status" value="1"/>
</dbReference>
<evidence type="ECO:0000313" key="9">
    <source>
        <dbReference type="Proteomes" id="UP000199387"/>
    </source>
</evidence>
<dbReference type="PROSITE" id="PS51099">
    <property type="entry name" value="PTS_EIIB_TYPE_2"/>
    <property type="match status" value="1"/>
</dbReference>
<dbReference type="CDD" id="cd05568">
    <property type="entry name" value="PTS_IIB_bgl_like"/>
    <property type="match status" value="1"/>
</dbReference>
<dbReference type="GO" id="GO:0006355">
    <property type="term" value="P:regulation of DNA-templated transcription"/>
    <property type="evidence" value="ECO:0007669"/>
    <property type="project" value="InterPro"/>
</dbReference>
<organism evidence="8 9">
    <name type="scientific">Melghirimyces thermohalophilus</name>
    <dbReference type="NCBI Taxonomy" id="1236220"/>
    <lineage>
        <taxon>Bacteria</taxon>
        <taxon>Bacillati</taxon>
        <taxon>Bacillota</taxon>
        <taxon>Bacilli</taxon>
        <taxon>Bacillales</taxon>
        <taxon>Thermoactinomycetaceae</taxon>
        <taxon>Melghirimyces</taxon>
    </lineage>
</organism>
<dbReference type="OrthoDB" id="9776005at2"/>
<dbReference type="Gene3D" id="1.10.10.10">
    <property type="entry name" value="Winged helix-like DNA-binding domain superfamily/Winged helix DNA-binding domain"/>
    <property type="match status" value="1"/>
</dbReference>
<dbReference type="Pfam" id="PF08279">
    <property type="entry name" value="HTH_11"/>
    <property type="match status" value="1"/>
</dbReference>
<evidence type="ECO:0000256" key="3">
    <source>
        <dbReference type="ARBA" id="ARBA00023015"/>
    </source>
</evidence>
<evidence type="ECO:0000259" key="7">
    <source>
        <dbReference type="PROSITE" id="PS51372"/>
    </source>
</evidence>
<keyword evidence="4" id="KW-0804">Transcription</keyword>
<dbReference type="GO" id="GO:0009401">
    <property type="term" value="P:phosphoenolpyruvate-dependent sugar phosphotransferase system"/>
    <property type="evidence" value="ECO:0007669"/>
    <property type="project" value="InterPro"/>
</dbReference>
<dbReference type="InterPro" id="IPR036095">
    <property type="entry name" value="PTS_EIIB-like_sf"/>
</dbReference>
<proteinExistence type="predicted"/>
<dbReference type="Proteomes" id="UP000199387">
    <property type="component" value="Unassembled WGS sequence"/>
</dbReference>
<dbReference type="STRING" id="1236220.SAMN04488112_11356"/>
<name>A0A1G6NK25_9BACL</name>
<dbReference type="Gene3D" id="3.40.50.2300">
    <property type="match status" value="1"/>
</dbReference>
<sequence>MYFTSRERALLRLLTGEVRHWTVAELAEALGVSTRTIHRDLAGLESTLDEFGLVLQKQAGRGIFLQGDAAGEESLRAVLANTPERDYTPVEREVYLLCTLLDASEPVKLAALAADLGVTPATIRHDLDRVQVWLQSFDLTLLIQRGWGVQVLGGEKERRSAMRSLLADHFDEGEILGIMKRSLTRQSPELSGAITERLLGLMERERLIQVERVVQEEIKNLPYSLADAAYVGLVVHLALAIERIQQGEMLSFDPSMIEDRAGTEEQKVAERIAERLSKHLGLTFPEAEVANILLHLRGAKLGTDQGYWFREGAGTVVEETGELIRRVGEELGVSLAEDPSLTEGLLAHLERAVYRLRENLPIHNPLLPRIEKEYPVLFDAVEKAMAEVFPSKSVPREEIGYLVMHFGAALERRRRGRPRRALVVCASGIGTSKLLASRLQAEFPQIAGVETASFLEWPGKDPRDYDLILSTIPLDLEEGAYLRVHPYLTDQDLSRIRARLKETGPSMLNRDMPPATEASDADVIMDTLEGLRQAVDGILMILRGFSYREISEGATLSEVLYQACRRLEAEGVLREPAAVTDRLLQRQQLGGLGIPGTGLALFHARSDEILRPSFTAYDLAQPIELKGMDGEKMKMTGLLMLLAPETGMESLVGSLSRISALIVEAPTVFQSKDESGIRGFLAEQLNRSLFEKIEEQRRV</sequence>
<dbReference type="PROSITE" id="PS51094">
    <property type="entry name" value="PTS_EIIA_TYPE_2"/>
    <property type="match status" value="1"/>
</dbReference>
<evidence type="ECO:0000256" key="1">
    <source>
        <dbReference type="ARBA" id="ARBA00022679"/>
    </source>
</evidence>
<feature type="domain" description="PRD" evidence="7">
    <location>
        <begin position="311"/>
        <end position="416"/>
    </location>
</feature>
<evidence type="ECO:0000259" key="6">
    <source>
        <dbReference type="PROSITE" id="PS51099"/>
    </source>
</evidence>
<gene>
    <name evidence="8" type="ORF">SAMN04488112_11356</name>
</gene>
<dbReference type="SUPFAM" id="SSF63520">
    <property type="entry name" value="PTS-regulatory domain, PRD"/>
    <property type="match status" value="2"/>
</dbReference>
<dbReference type="PANTHER" id="PTHR30185:SF18">
    <property type="entry name" value="TRANSCRIPTIONAL REGULATOR MTLR"/>
    <property type="match status" value="1"/>
</dbReference>
<dbReference type="InterPro" id="IPR036388">
    <property type="entry name" value="WH-like_DNA-bd_sf"/>
</dbReference>
<keyword evidence="1" id="KW-0808">Transferase</keyword>
<dbReference type="Pfam" id="PF00359">
    <property type="entry name" value="PTS_EIIA_2"/>
    <property type="match status" value="1"/>
</dbReference>